<evidence type="ECO:0000313" key="2">
    <source>
        <dbReference type="EMBL" id="NPT55018.1"/>
    </source>
</evidence>
<reference evidence="2 3" key="1">
    <citation type="submission" date="2019-11" db="EMBL/GenBank/DDBJ databases">
        <title>Metabolism of dissolved organic matter in forest soils.</title>
        <authorList>
            <person name="Cyle K.T."/>
            <person name="Wilhelm R.C."/>
            <person name="Martinez C.E."/>
        </authorList>
    </citation>
    <scope>NUCLEOTIDE SEQUENCE [LARGE SCALE GENOMIC DNA]</scope>
    <source>
        <strain evidence="2 3">5N</strain>
    </source>
</reference>
<organism evidence="2 3">
    <name type="scientific">Paraburkholderia elongata</name>
    <dbReference type="NCBI Taxonomy" id="2675747"/>
    <lineage>
        <taxon>Bacteria</taxon>
        <taxon>Pseudomonadati</taxon>
        <taxon>Pseudomonadota</taxon>
        <taxon>Betaproteobacteria</taxon>
        <taxon>Burkholderiales</taxon>
        <taxon>Burkholderiaceae</taxon>
        <taxon>Paraburkholderia</taxon>
    </lineage>
</organism>
<protein>
    <submittedName>
        <fullName evidence="2">YceI family protein</fullName>
    </submittedName>
</protein>
<dbReference type="Proteomes" id="UP000655523">
    <property type="component" value="Unassembled WGS sequence"/>
</dbReference>
<dbReference type="PANTHER" id="PTHR34406:SF1">
    <property type="entry name" value="PROTEIN YCEI"/>
    <property type="match status" value="1"/>
</dbReference>
<dbReference type="Pfam" id="PF04264">
    <property type="entry name" value="YceI"/>
    <property type="match status" value="1"/>
</dbReference>
<dbReference type="AlphaFoldDB" id="A0A972SGK0"/>
<dbReference type="SMART" id="SM00867">
    <property type="entry name" value="YceI"/>
    <property type="match status" value="1"/>
</dbReference>
<evidence type="ECO:0000259" key="1">
    <source>
        <dbReference type="SMART" id="SM00867"/>
    </source>
</evidence>
<dbReference type="SUPFAM" id="SSF101874">
    <property type="entry name" value="YceI-like"/>
    <property type="match status" value="1"/>
</dbReference>
<evidence type="ECO:0000313" key="3">
    <source>
        <dbReference type="Proteomes" id="UP000655523"/>
    </source>
</evidence>
<gene>
    <name evidence="2" type="ORF">GNZ13_10435</name>
</gene>
<dbReference type="InterPro" id="IPR036761">
    <property type="entry name" value="TTHA0802/YceI-like_sf"/>
</dbReference>
<name>A0A972SGK0_9BURK</name>
<accession>A0A972SGK0</accession>
<comment type="caution">
    <text evidence="2">The sequence shown here is derived from an EMBL/GenBank/DDBJ whole genome shotgun (WGS) entry which is preliminary data.</text>
</comment>
<sequence>MTCQDILRCALWAAGVALLAATIFVACTPLQVVTHRVSTNEASAPAGHYQLDEHHWNVSFDVDHLHYSRFVMRFDKVTAGLDWDAGGMEESTVNATIDAASVNTYVVLLDRLVKGVDMFDATRYPEIRFTSTHFTRNGTSTGKMIGDLTIHGTTGPVTLVTFNGAAPNPLTKLETLGFSADGHFSRSQFGLSTWYPAAGDDVHVAIQVEFVRAVGVASPRAAVESSRTAPCCQATSWRIRVRSCRREALWENRRDIEVAQQYRDILPEG</sequence>
<dbReference type="Gene3D" id="2.40.128.110">
    <property type="entry name" value="Lipid/polyisoprenoid-binding, YceI-like"/>
    <property type="match status" value="1"/>
</dbReference>
<dbReference type="PANTHER" id="PTHR34406">
    <property type="entry name" value="PROTEIN YCEI"/>
    <property type="match status" value="1"/>
</dbReference>
<feature type="domain" description="Lipid/polyisoprenoid-binding YceI-like" evidence="1">
    <location>
        <begin position="48"/>
        <end position="211"/>
    </location>
</feature>
<proteinExistence type="predicted"/>
<dbReference type="EMBL" id="WOEZ01000046">
    <property type="protein sequence ID" value="NPT55018.1"/>
    <property type="molecule type" value="Genomic_DNA"/>
</dbReference>
<keyword evidence="3" id="KW-1185">Reference proteome</keyword>
<dbReference type="InterPro" id="IPR007372">
    <property type="entry name" value="Lipid/polyisoprenoid-bd_YceI"/>
</dbReference>